<accession>A0A444UB66</accession>
<name>A0A444UB66_ACIRT</name>
<organism evidence="1 2">
    <name type="scientific">Acipenser ruthenus</name>
    <name type="common">Sterlet sturgeon</name>
    <dbReference type="NCBI Taxonomy" id="7906"/>
    <lineage>
        <taxon>Eukaryota</taxon>
        <taxon>Metazoa</taxon>
        <taxon>Chordata</taxon>
        <taxon>Craniata</taxon>
        <taxon>Vertebrata</taxon>
        <taxon>Euteleostomi</taxon>
        <taxon>Actinopterygii</taxon>
        <taxon>Chondrostei</taxon>
        <taxon>Acipenseriformes</taxon>
        <taxon>Acipenseridae</taxon>
        <taxon>Acipenser</taxon>
    </lineage>
</organism>
<proteinExistence type="predicted"/>
<keyword evidence="2" id="KW-1185">Reference proteome</keyword>
<sequence>MRKLLCPWTGPFSINEKVSPIPVRLRRKFDGKLVHNKAHINRLKHGYIGMDGPDDPSPPNNATVIEPAILSETELPSDNFCDLQPEDIQHLLCLTHLELKPKDLQTLPGTVFLYGQCLLS</sequence>
<dbReference type="AlphaFoldDB" id="A0A444UB66"/>
<evidence type="ECO:0000313" key="2">
    <source>
        <dbReference type="Proteomes" id="UP000289886"/>
    </source>
</evidence>
<protein>
    <submittedName>
        <fullName evidence="1">Uncharacterized protein</fullName>
    </submittedName>
</protein>
<reference evidence="1 2" key="1">
    <citation type="submission" date="2019-01" db="EMBL/GenBank/DDBJ databases">
        <title>Draft Genome and Complete Hox-Cluster Characterization of the Sterlet Sturgeon (Acipenser ruthenus).</title>
        <authorList>
            <person name="Wei Q."/>
        </authorList>
    </citation>
    <scope>NUCLEOTIDE SEQUENCE [LARGE SCALE GENOMIC DNA]</scope>
    <source>
        <strain evidence="1">WHYD16114868_AA</strain>
        <tissue evidence="1">Blood</tissue>
    </source>
</reference>
<comment type="caution">
    <text evidence="1">The sequence shown here is derived from an EMBL/GenBank/DDBJ whole genome shotgun (WGS) entry which is preliminary data.</text>
</comment>
<gene>
    <name evidence="1" type="ORF">EOD39_1469</name>
</gene>
<dbReference type="EMBL" id="SCEB01214898">
    <property type="protein sequence ID" value="RXM32402.1"/>
    <property type="molecule type" value="Genomic_DNA"/>
</dbReference>
<evidence type="ECO:0000313" key="1">
    <source>
        <dbReference type="EMBL" id="RXM32402.1"/>
    </source>
</evidence>
<dbReference type="Proteomes" id="UP000289886">
    <property type="component" value="Unassembled WGS sequence"/>
</dbReference>